<dbReference type="EMBL" id="CP001358">
    <property type="protein sequence ID" value="ACL48214.1"/>
    <property type="molecule type" value="Genomic_DNA"/>
</dbReference>
<accession>B8J377</accession>
<dbReference type="HOGENOM" id="CLU_3342892_0_0_7"/>
<organism evidence="1">
    <name type="scientific">Desulfovibrio desulfuricans (strain ATCC 27774 / DSM 6949 / MB)</name>
    <dbReference type="NCBI Taxonomy" id="525146"/>
    <lineage>
        <taxon>Bacteria</taxon>
        <taxon>Pseudomonadati</taxon>
        <taxon>Thermodesulfobacteriota</taxon>
        <taxon>Desulfovibrionia</taxon>
        <taxon>Desulfovibrionales</taxon>
        <taxon>Desulfovibrionaceae</taxon>
        <taxon>Desulfovibrio</taxon>
    </lineage>
</organism>
<name>B8J377_DESDA</name>
<protein>
    <submittedName>
        <fullName evidence="1">Uncharacterized protein</fullName>
    </submittedName>
</protein>
<evidence type="ECO:0000313" key="1">
    <source>
        <dbReference type="EMBL" id="ACL48214.1"/>
    </source>
</evidence>
<sequence>MVPARFAVQTVTHILVYCSPCEQLFTAIAGKNIGEAE</sequence>
<gene>
    <name evidence="1" type="ordered locus">Ddes_0299</name>
</gene>
<proteinExistence type="predicted"/>
<reference evidence="1" key="1">
    <citation type="submission" date="2009-01" db="EMBL/GenBank/DDBJ databases">
        <title>Complete sequence of Desulfovibrio desulfuricans subsp. desulfuricans str. ATCC 27774.</title>
        <authorList>
            <consortium name="US DOE Joint Genome Institute"/>
            <person name="Lucas S."/>
            <person name="Copeland A."/>
            <person name="Lapidus A."/>
            <person name="Glavina del Rio T."/>
            <person name="Tice H."/>
            <person name="Bruce D."/>
            <person name="Goodwin L."/>
            <person name="Pitluck S."/>
            <person name="Sims D."/>
            <person name="Lu M."/>
            <person name="Kiss H."/>
            <person name="Meineke L."/>
            <person name="Brettin T."/>
            <person name="Detter J.C."/>
            <person name="Han C."/>
            <person name="Larimer F."/>
            <person name="Land M."/>
            <person name="Hauser L."/>
            <person name="Kyrpides N."/>
            <person name="Ovchinnikova G."/>
            <person name="Hazen T.C."/>
        </authorList>
    </citation>
    <scope>NUCLEOTIDE SEQUENCE [LARGE SCALE GENOMIC DNA]</scope>
    <source>
        <strain evidence="1">ATCC 27774</strain>
    </source>
</reference>
<dbReference type="AlphaFoldDB" id="B8J377"/>
<dbReference type="KEGG" id="dds:Ddes_0299"/>